<evidence type="ECO:0000256" key="8">
    <source>
        <dbReference type="PIRSR" id="PIRSR000808-1"/>
    </source>
</evidence>
<keyword evidence="5 9" id="KW-0862">Zinc</keyword>
<reference evidence="12 13" key="1">
    <citation type="submission" date="2017-12" db="EMBL/GenBank/DDBJ databases">
        <authorList>
            <person name="Hurst M.R.H."/>
        </authorList>
    </citation>
    <scope>NUCLEOTIDE SEQUENCE [LARGE SCALE GENOMIC DNA]</scope>
    <source>
        <strain evidence="12 13">SY-3-19</strain>
    </source>
</reference>
<sequence length="360" mass="39787">MCGGRDLGGRFPKEGGAARGPLCEALRVSEYRRDRTTGEWVLVAPERKRRPHVRFSGHASTGDGRALDPECPFCPGNENMLTDILLESPLDGSLGWRTRVVANKYPMVSSGASKAPAFEGAPDRIAGGGYHEVIIETARHNADLSALAVEEVEDVIRTYLRRYADLMKRPNVKAVIVFRNHGRRAGASLGHPHSQIVATGMVPPRLSASAAWARRHYENHRQCVVCEEVQRELESGLRVVEETDNFLIVVPFAAAGPFEQRIYPRRHQACFSELAELEIRELAGALKRALQHLNAVLDDPPYNFVIESGTADSAGSRYRHWDIRIVPAIQHLGGFELGAGLPVNSSCPEDDAEELRSVRF</sequence>
<dbReference type="Proteomes" id="UP000239504">
    <property type="component" value="Unassembled WGS sequence"/>
</dbReference>
<evidence type="ECO:0000256" key="9">
    <source>
        <dbReference type="PIRSR" id="PIRSR000808-3"/>
    </source>
</evidence>
<comment type="caution">
    <text evidence="12">The sequence shown here is derived from an EMBL/GenBank/DDBJ whole genome shotgun (WGS) entry which is preliminary data.</text>
</comment>
<keyword evidence="2 12" id="KW-0808">Transferase</keyword>
<proteinExistence type="inferred from homology"/>
<dbReference type="GO" id="GO:0006012">
    <property type="term" value="P:galactose metabolic process"/>
    <property type="evidence" value="ECO:0007669"/>
    <property type="project" value="UniProtKB-UniRule"/>
</dbReference>
<feature type="binding site" evidence="9">
    <location>
        <position position="74"/>
    </location>
    <ligand>
        <name>Zn(2+)</name>
        <dbReference type="ChEBI" id="CHEBI:29105"/>
    </ligand>
</feature>
<dbReference type="PANTHER" id="PTHR42763:SF2">
    <property type="entry name" value="ADP-GLUCOSE PHOSPHORYLASE"/>
    <property type="match status" value="1"/>
</dbReference>
<organism evidence="12 13">
    <name type="scientific">Hyphococcus luteus</name>
    <dbReference type="NCBI Taxonomy" id="2058213"/>
    <lineage>
        <taxon>Bacteria</taxon>
        <taxon>Pseudomonadati</taxon>
        <taxon>Pseudomonadota</taxon>
        <taxon>Alphaproteobacteria</taxon>
        <taxon>Parvularculales</taxon>
        <taxon>Parvularculaceae</taxon>
        <taxon>Hyphococcus</taxon>
    </lineage>
</organism>
<comment type="cofactor">
    <cofactor evidence="9">
        <name>Zn(2+)</name>
        <dbReference type="ChEBI" id="CHEBI:29105"/>
    </cofactor>
    <text evidence="9">Binds 1 zinc ion per subunit.</text>
</comment>
<keyword evidence="13" id="KW-1185">Reference proteome</keyword>
<dbReference type="NCBIfam" id="TIGR00209">
    <property type="entry name" value="galT_1"/>
    <property type="match status" value="1"/>
</dbReference>
<evidence type="ECO:0000259" key="11">
    <source>
        <dbReference type="Pfam" id="PF02744"/>
    </source>
</evidence>
<evidence type="ECO:0000256" key="2">
    <source>
        <dbReference type="ARBA" id="ARBA00022679"/>
    </source>
</evidence>
<dbReference type="AlphaFoldDB" id="A0A2S7K0E3"/>
<feature type="domain" description="Galactose-1-phosphate uridyl transferase N-terminal" evidence="10">
    <location>
        <begin position="28"/>
        <end position="203"/>
    </location>
</feature>
<dbReference type="Pfam" id="PF02744">
    <property type="entry name" value="GalP_UDP_tr_C"/>
    <property type="match status" value="1"/>
</dbReference>
<dbReference type="Gene3D" id="3.30.428.10">
    <property type="entry name" value="HIT-like"/>
    <property type="match status" value="2"/>
</dbReference>
<feature type="domain" description="Galactose-1-phosphate uridyl transferase C-terminal" evidence="11">
    <location>
        <begin position="217"/>
        <end position="292"/>
    </location>
</feature>
<feature type="binding site" evidence="9">
    <location>
        <position position="71"/>
    </location>
    <ligand>
        <name>Zn(2+)</name>
        <dbReference type="ChEBI" id="CHEBI:29105"/>
    </ligand>
</feature>
<dbReference type="InterPro" id="IPR053177">
    <property type="entry name" value="ADP-glucose_phosphorylase"/>
</dbReference>
<dbReference type="InterPro" id="IPR005850">
    <property type="entry name" value="GalP_Utransf_C"/>
</dbReference>
<dbReference type="PANTHER" id="PTHR42763">
    <property type="entry name" value="ADP-GLUCOSE PHOSPHORYLASE"/>
    <property type="match status" value="1"/>
</dbReference>
<dbReference type="GO" id="GO:0008270">
    <property type="term" value="F:zinc ion binding"/>
    <property type="evidence" value="ECO:0007669"/>
    <property type="project" value="InterPro"/>
</dbReference>
<evidence type="ECO:0000256" key="7">
    <source>
        <dbReference type="NCBIfam" id="TIGR00209"/>
    </source>
</evidence>
<feature type="binding site" evidence="9">
    <location>
        <position position="140"/>
    </location>
    <ligand>
        <name>Zn(2+)</name>
        <dbReference type="ChEBI" id="CHEBI:29105"/>
    </ligand>
</feature>
<evidence type="ECO:0000256" key="6">
    <source>
        <dbReference type="ARBA" id="ARBA00023277"/>
    </source>
</evidence>
<name>A0A2S7K0E3_9PROT</name>
<evidence type="ECO:0000256" key="5">
    <source>
        <dbReference type="ARBA" id="ARBA00022833"/>
    </source>
</evidence>
<protein>
    <recommendedName>
        <fullName evidence="7">Galactose-1-phosphate uridylyltransferase</fullName>
        <ecNumber evidence="7">2.7.7.12</ecNumber>
    </recommendedName>
</protein>
<dbReference type="OrthoDB" id="9769064at2"/>
<dbReference type="InterPro" id="IPR001937">
    <property type="entry name" value="GalP_UDPtransf1"/>
</dbReference>
<evidence type="ECO:0000313" key="13">
    <source>
        <dbReference type="Proteomes" id="UP000239504"/>
    </source>
</evidence>
<dbReference type="EMBL" id="PJCH01000015">
    <property type="protein sequence ID" value="PQA85977.1"/>
    <property type="molecule type" value="Genomic_DNA"/>
</dbReference>
<feature type="active site" description="Tele-UMP-histidine intermediate" evidence="8">
    <location>
        <position position="193"/>
    </location>
</feature>
<keyword evidence="6" id="KW-0119">Carbohydrate metabolism</keyword>
<comment type="similarity">
    <text evidence="1">Belongs to the galactose-1-phosphate uridylyltransferase type 1 family.</text>
</comment>
<dbReference type="SUPFAM" id="SSF54197">
    <property type="entry name" value="HIT-like"/>
    <property type="match status" value="2"/>
</dbReference>
<dbReference type="EC" id="2.7.7.12" evidence="7"/>
<keyword evidence="4 9" id="KW-0479">Metal-binding</keyword>
<dbReference type="InterPro" id="IPR036265">
    <property type="entry name" value="HIT-like_sf"/>
</dbReference>
<keyword evidence="3 12" id="KW-0548">Nucleotidyltransferase</keyword>
<dbReference type="GO" id="GO:0008108">
    <property type="term" value="F:UDP-glucose:hexose-1-phosphate uridylyltransferase activity"/>
    <property type="evidence" value="ECO:0007669"/>
    <property type="project" value="UniProtKB-UniRule"/>
</dbReference>
<accession>A0A2S7K0E3</accession>
<dbReference type="InterPro" id="IPR005849">
    <property type="entry name" value="GalP_Utransf_N"/>
</dbReference>
<evidence type="ECO:0000259" key="10">
    <source>
        <dbReference type="Pfam" id="PF01087"/>
    </source>
</evidence>
<dbReference type="Pfam" id="PF01087">
    <property type="entry name" value="GalP_UDP_transf"/>
    <property type="match status" value="1"/>
</dbReference>
<gene>
    <name evidence="12" type="primary">galT</name>
    <name evidence="12" type="ORF">CW354_16465</name>
</gene>
<dbReference type="PIRSF" id="PIRSF000808">
    <property type="entry name" value="GalT"/>
    <property type="match status" value="1"/>
</dbReference>
<feature type="binding site" evidence="9">
    <location>
        <position position="191"/>
    </location>
    <ligand>
        <name>Zn(2+)</name>
        <dbReference type="ChEBI" id="CHEBI:29105"/>
    </ligand>
</feature>
<evidence type="ECO:0000256" key="4">
    <source>
        <dbReference type="ARBA" id="ARBA00022723"/>
    </source>
</evidence>
<evidence type="ECO:0000256" key="1">
    <source>
        <dbReference type="ARBA" id="ARBA00010951"/>
    </source>
</evidence>
<evidence type="ECO:0000313" key="12">
    <source>
        <dbReference type="EMBL" id="PQA85977.1"/>
    </source>
</evidence>
<evidence type="ECO:0000256" key="3">
    <source>
        <dbReference type="ARBA" id="ARBA00022695"/>
    </source>
</evidence>